<dbReference type="PANTHER" id="PTHR48102">
    <property type="entry name" value="ATP-DEPENDENT CLP PROTEASE ATP-BINDING SUBUNIT CLPX-LIKE, MITOCHONDRIAL-RELATED"/>
    <property type="match status" value="1"/>
</dbReference>
<dbReference type="SUPFAM" id="SSF52540">
    <property type="entry name" value="P-loop containing nucleoside triphosphate hydrolases"/>
    <property type="match status" value="1"/>
</dbReference>
<feature type="repeat" description="ARM" evidence="3">
    <location>
        <begin position="313"/>
        <end position="357"/>
    </location>
</feature>
<evidence type="ECO:0000256" key="1">
    <source>
        <dbReference type="ARBA" id="ARBA00022741"/>
    </source>
</evidence>
<evidence type="ECO:0000256" key="2">
    <source>
        <dbReference type="ARBA" id="ARBA00022840"/>
    </source>
</evidence>
<dbReference type="SMART" id="SM00382">
    <property type="entry name" value="AAA"/>
    <property type="match status" value="1"/>
</dbReference>
<dbReference type="Gene3D" id="3.40.50.300">
    <property type="entry name" value="P-loop containing nucleotide triphosphate hydrolases"/>
    <property type="match status" value="2"/>
</dbReference>
<evidence type="ECO:0000313" key="8">
    <source>
        <dbReference type="EMBL" id="EEQ99760.1"/>
    </source>
</evidence>
<dbReference type="InterPro" id="IPR000225">
    <property type="entry name" value="Armadillo"/>
</dbReference>
<dbReference type="GO" id="GO:0005524">
    <property type="term" value="F:ATP binding"/>
    <property type="evidence" value="ECO:0007669"/>
    <property type="project" value="UniProtKB-KW"/>
</dbReference>
<dbReference type="PROSITE" id="PS50176">
    <property type="entry name" value="ARM_REPEAT"/>
    <property type="match status" value="1"/>
</dbReference>
<dbReference type="EMBL" id="GG685423">
    <property type="protein sequence ID" value="EEQ99760.1"/>
    <property type="molecule type" value="Genomic_DNA"/>
</dbReference>
<dbReference type="InterPro" id="IPR050052">
    <property type="entry name" value="ATP-dep_Clp_protease_ClpX"/>
</dbReference>
<dbReference type="GeneID" id="9051775"/>
<dbReference type="Proteomes" id="UP000007800">
    <property type="component" value="Unassembled WGS sequence"/>
</dbReference>
<dbReference type="InterPro" id="IPR019489">
    <property type="entry name" value="Clp_ATPase_C"/>
</dbReference>
<accession>C5LTW2</accession>
<name>C5LTW2_PERM5</name>
<reference evidence="8 9" key="1">
    <citation type="submission" date="2008-07" db="EMBL/GenBank/DDBJ databases">
        <authorList>
            <person name="El-Sayed N."/>
            <person name="Caler E."/>
            <person name="Inman J."/>
            <person name="Amedeo P."/>
            <person name="Hass B."/>
            <person name="Wortman J."/>
        </authorList>
    </citation>
    <scope>NUCLEOTIDE SEQUENCE [LARGE SCALE GENOMIC DNA]</scope>
    <source>
        <strain evidence="9">ATCC 50983 / TXsc</strain>
    </source>
</reference>
<dbReference type="OrthoDB" id="1721884at2759"/>
<gene>
    <name evidence="8" type="ORF">Pmar_PMAR020215</name>
</gene>
<evidence type="ECO:0000256" key="5">
    <source>
        <dbReference type="SAM" id="MobiDB-lite"/>
    </source>
</evidence>
<dbReference type="SMART" id="SM01086">
    <property type="entry name" value="ClpB_D2-small"/>
    <property type="match status" value="1"/>
</dbReference>
<keyword evidence="4" id="KW-0175">Coiled coil</keyword>
<keyword evidence="8" id="KW-0645">Protease</keyword>
<feature type="region of interest" description="Disordered" evidence="5">
    <location>
        <begin position="1108"/>
        <end position="1160"/>
    </location>
</feature>
<dbReference type="InterPro" id="IPR011989">
    <property type="entry name" value="ARM-like"/>
</dbReference>
<evidence type="ECO:0000256" key="3">
    <source>
        <dbReference type="PROSITE-ProRule" id="PRU00259"/>
    </source>
</evidence>
<feature type="compositionally biased region" description="Polar residues" evidence="5">
    <location>
        <begin position="708"/>
        <end position="724"/>
    </location>
</feature>
<dbReference type="InterPro" id="IPR027417">
    <property type="entry name" value="P-loop_NTPase"/>
</dbReference>
<dbReference type="GO" id="GO:0009376">
    <property type="term" value="C:HslUV protease complex"/>
    <property type="evidence" value="ECO:0007669"/>
    <property type="project" value="TreeGrafter"/>
</dbReference>
<dbReference type="Gene3D" id="1.10.8.60">
    <property type="match status" value="1"/>
</dbReference>
<protein>
    <submittedName>
        <fullName evidence="8">ATP-dependent hsl protease ATP-binding subunit hslu, putative</fullName>
    </submittedName>
</protein>
<dbReference type="RefSeq" id="XP_002767043.1">
    <property type="nucleotide sequence ID" value="XM_002766997.1"/>
</dbReference>
<dbReference type="InterPro" id="IPR003593">
    <property type="entry name" value="AAA+_ATPase"/>
</dbReference>
<keyword evidence="8" id="KW-0378">Hydrolase</keyword>
<dbReference type="InterPro" id="IPR003959">
    <property type="entry name" value="ATPase_AAA_core"/>
</dbReference>
<dbReference type="InterPro" id="IPR016024">
    <property type="entry name" value="ARM-type_fold"/>
</dbReference>
<feature type="coiled-coil region" evidence="4">
    <location>
        <begin position="811"/>
        <end position="843"/>
    </location>
</feature>
<proteinExistence type="predicted"/>
<evidence type="ECO:0000313" key="9">
    <source>
        <dbReference type="Proteomes" id="UP000007800"/>
    </source>
</evidence>
<feature type="coiled-coil region" evidence="4">
    <location>
        <begin position="752"/>
        <end position="786"/>
    </location>
</feature>
<feature type="domain" description="Clp ATPase C-terminal" evidence="7">
    <location>
        <begin position="1297"/>
        <end position="1391"/>
    </location>
</feature>
<sequence>MSFLFNLASSITSALEGDPTPASDAVDGDDSVQAKWDTTAVSKATSAAKEGADFFSALADSIDRDVSTYDVVEALKECKERNSASPKELRRDSHLSECMARLRECAETSLESLLVNQDSGINDLGLSNMGIVISLLTRVLTGEEDAPIKHDDAFQDYVEEITENALAVVQRLWNHLEAGGGDEVDWSSTVSLVMSRSANGTTFIRSLEVCINAACRICNSIVRQSDMLGLGAPREALSGALVHSPCAIGSLLGAIATLSTEDQLEVSELEPAPVELEFLYHMLVPPLGVSTSSSSGQQKGDGGDLQKIVCFQGGVESLITLGRSNLSQPLVVAASSACLYQLAVNEGCRKYIIETGLLEPLVDLCRRVVELMNSEVNEEMGGVLASMVSCVTCFESEVVRSTSGSAELGRGALQTLSETVASNVVADSPEVVQWLSRLSKHLGIDEDCGPEMIGYAVNAMLTSSSSEEIVNSIRSDMMDELCGAPVGLAKYLCTAPEVVDSALQGWRMSPQRAGFTLKMLLAAEQRQAEVAEIYFEGISSLVKAVADVGSVQEEEERGNDQYAFLLPQALRVIFLWAAGSSYGGELHEYVCGEVGNSPILIPTLTRLASRIPNQGKKDVYISGLSCAVLGAVIVSGKSAVVQEAVEMKVTVKTFVGNLSGLLQLKYHRGDGGLFDRDAPGIWSDLQRVLDAAKKCFLQGLLSKAESSGNMSEKSVEVSTDSGNGVPSIRADEEGEEPTAEGGMSSAQMKKIVAGYQSIISAHEQELTELRKEVDRVHAENDKLKNSIQAQGIKMNEAGDCDATMALVDRVAKSLRGKIDDLSKQLAQAQAQAASKDAKMIQRQRSTPLLRTGEVRHHMDEEREISENRFTRTKLRMDIPYILGRRVHRDAELRIPLISCRSMIASTRHRLFGTIATIAKVAPSSGAAGRMWSSKDGYACPAPKDLVKHLDEFIIGQNDAKRVVAIAVRDRWRRQQIPDAGLRKELLPTNILLEGPSGCGKTEIARRLADVIGAPLVKVVATKYTEVGFIGEDTQTMIHELADSSYDMERKRVMSEVQVEARQLAIEAVARSYLCTPEGTGEDSVTAAKDLIEKEDPRTMDTEIEIESHLTHPAPIDPSRPGGIFDGGEGSRGRKDQASPSPVSGRDVADGRHLYKPGTNRMHNAEEALRWSKLTVRDAMSLVTEHYASILIIDREPEIRERARVTCEERGMVFIDEFDKLISEERETASGFGSKRRGVQKELLSLIEGTVVTTPRLGRISTEHILFICAGAFTTSKPAQIMPELQGRLPIRSVLKPLTTEDFYRILTGVRYALPMQQQALLKVEGVDIQFDVEALQEIAKSAFELNRSSANTGARRLQSVMSTLLEEIKFDAGSGGPTEVRIDKDKVKATVAALMTESDLSKYVI</sequence>
<dbReference type="GO" id="GO:0008233">
    <property type="term" value="F:peptidase activity"/>
    <property type="evidence" value="ECO:0007669"/>
    <property type="project" value="UniProtKB-KW"/>
</dbReference>
<dbReference type="Pfam" id="PF07728">
    <property type="entry name" value="AAA_5"/>
    <property type="match status" value="1"/>
</dbReference>
<dbReference type="GO" id="GO:0016887">
    <property type="term" value="F:ATP hydrolysis activity"/>
    <property type="evidence" value="ECO:0007669"/>
    <property type="project" value="InterPro"/>
</dbReference>
<dbReference type="Pfam" id="PF07724">
    <property type="entry name" value="AAA_2"/>
    <property type="match status" value="1"/>
</dbReference>
<evidence type="ECO:0000256" key="4">
    <source>
        <dbReference type="SAM" id="Coils"/>
    </source>
</evidence>
<dbReference type="GO" id="GO:0051603">
    <property type="term" value="P:proteolysis involved in protein catabolic process"/>
    <property type="evidence" value="ECO:0007669"/>
    <property type="project" value="TreeGrafter"/>
</dbReference>
<dbReference type="PANTHER" id="PTHR48102:SF3">
    <property type="entry name" value="ATP-DEPENDENT PROTEASE ATPASE SUBUNIT HSLU"/>
    <property type="match status" value="1"/>
</dbReference>
<keyword evidence="2 8" id="KW-0067">ATP-binding</keyword>
<evidence type="ECO:0000259" key="7">
    <source>
        <dbReference type="SMART" id="SM01086"/>
    </source>
</evidence>
<organism evidence="9">
    <name type="scientific">Perkinsus marinus (strain ATCC 50983 / TXsc)</name>
    <dbReference type="NCBI Taxonomy" id="423536"/>
    <lineage>
        <taxon>Eukaryota</taxon>
        <taxon>Sar</taxon>
        <taxon>Alveolata</taxon>
        <taxon>Perkinsozoa</taxon>
        <taxon>Perkinsea</taxon>
        <taxon>Perkinsida</taxon>
        <taxon>Perkinsidae</taxon>
        <taxon>Perkinsus</taxon>
    </lineage>
</organism>
<dbReference type="Gene3D" id="1.25.10.10">
    <property type="entry name" value="Leucine-rich Repeat Variant"/>
    <property type="match status" value="1"/>
</dbReference>
<evidence type="ECO:0000259" key="6">
    <source>
        <dbReference type="SMART" id="SM00382"/>
    </source>
</evidence>
<dbReference type="InParanoid" id="C5LTW2"/>
<dbReference type="InterPro" id="IPR011704">
    <property type="entry name" value="ATPase_dyneun-rel_AAA"/>
</dbReference>
<keyword evidence="9" id="KW-1185">Reference proteome</keyword>
<feature type="region of interest" description="Disordered" evidence="5">
    <location>
        <begin position="708"/>
        <end position="745"/>
    </location>
</feature>
<keyword evidence="1" id="KW-0547">Nucleotide-binding</keyword>
<dbReference type="SUPFAM" id="SSF48371">
    <property type="entry name" value="ARM repeat"/>
    <property type="match status" value="1"/>
</dbReference>
<feature type="domain" description="AAA+ ATPase" evidence="6">
    <location>
        <begin position="986"/>
        <end position="1294"/>
    </location>
</feature>